<evidence type="ECO:0000256" key="3">
    <source>
        <dbReference type="ARBA" id="ARBA00006873"/>
    </source>
</evidence>
<dbReference type="eggNOG" id="ENOG502QTKX">
    <property type="taxonomic scope" value="Eukaryota"/>
</dbReference>
<dbReference type="PROSITE" id="PS50873">
    <property type="entry name" value="PEROXIDASE_4"/>
    <property type="match status" value="1"/>
</dbReference>
<evidence type="ECO:0000256" key="16">
    <source>
        <dbReference type="RuleBase" id="RU362060"/>
    </source>
</evidence>
<comment type="subcellular location">
    <subcellularLocation>
        <location evidence="16">Secreted</location>
    </subcellularLocation>
</comment>
<feature type="binding site" evidence="13">
    <location>
        <position position="250"/>
    </location>
    <ligand>
        <name>Ca(2+)</name>
        <dbReference type="ChEBI" id="CHEBI:29108"/>
        <label>2</label>
    </ligand>
</feature>
<comment type="function">
    <text evidence="2">Removal of H(2)O(2), oxidation of toxic reductants, biosynthesis and degradation of lignin, suberization, auxin catabolism, response to environmental stresses such as wounding, pathogen attack and oxidative stress. These functions might be dependent on each isozyme/isoform in each plant tissue.</text>
</comment>
<feature type="binding site" evidence="13">
    <location>
        <position position="79"/>
    </location>
    <ligand>
        <name>Ca(2+)</name>
        <dbReference type="ChEBI" id="CHEBI:29108"/>
        <label>1</label>
    </ligand>
</feature>
<keyword evidence="10 15" id="KW-1015">Disulfide bond</keyword>
<reference evidence="19" key="1">
    <citation type="submission" date="2025-08" db="UniProtKB">
        <authorList>
            <consortium name="RefSeq"/>
        </authorList>
    </citation>
    <scope>IDENTIFICATION</scope>
    <source>
        <tissue evidence="19">Stem</tissue>
    </source>
</reference>
<dbReference type="SUPFAM" id="SSF48113">
    <property type="entry name" value="Heme-dependent peroxidases"/>
    <property type="match status" value="1"/>
</dbReference>
<keyword evidence="9 13" id="KW-0408">Iron</keyword>
<dbReference type="Gramene" id="MELO3C021914.2.1">
    <property type="protein sequence ID" value="MELO3C021914.2.1"/>
    <property type="gene ID" value="MELO3C021914.2"/>
</dbReference>
<dbReference type="PROSITE" id="PS00436">
    <property type="entry name" value="PEROXIDASE_2"/>
    <property type="match status" value="1"/>
</dbReference>
<feature type="signal peptide" evidence="16">
    <location>
        <begin position="1"/>
        <end position="25"/>
    </location>
</feature>
<feature type="binding site" evidence="13">
    <location>
        <position position="258"/>
    </location>
    <ligand>
        <name>Ca(2+)</name>
        <dbReference type="ChEBI" id="CHEBI:29108"/>
        <label>2</label>
    </ligand>
</feature>
<dbReference type="GO" id="GO:0005576">
    <property type="term" value="C:extracellular region"/>
    <property type="evidence" value="ECO:0007669"/>
    <property type="project" value="UniProtKB-SubCell"/>
</dbReference>
<comment type="similarity">
    <text evidence="3">Belongs to the peroxidase family. Ascorbate peroxidase subfamily.</text>
</comment>
<feature type="site" description="Transition state stabilizer" evidence="14">
    <location>
        <position position="65"/>
    </location>
</feature>
<feature type="domain" description="Plant heme peroxidase family profile" evidence="17">
    <location>
        <begin position="28"/>
        <end position="330"/>
    </location>
</feature>
<dbReference type="GO" id="GO:0020037">
    <property type="term" value="F:heme binding"/>
    <property type="evidence" value="ECO:0007669"/>
    <property type="project" value="UniProtKB-UniRule"/>
</dbReference>
<dbReference type="InterPro" id="IPR019794">
    <property type="entry name" value="Peroxidases_AS"/>
</dbReference>
<dbReference type="InterPro" id="IPR000823">
    <property type="entry name" value="Peroxidase_pln"/>
</dbReference>
<dbReference type="InterPro" id="IPR033905">
    <property type="entry name" value="Secretory_peroxidase"/>
</dbReference>
<keyword evidence="7 13" id="KW-0479">Metal-binding</keyword>
<dbReference type="GeneID" id="103498407"/>
<dbReference type="PRINTS" id="PR00458">
    <property type="entry name" value="PEROXIDASE"/>
</dbReference>
<name>A0A1S3C9S3_CUCME</name>
<dbReference type="InParanoid" id="A0A1S3C9S3"/>
<evidence type="ECO:0000256" key="15">
    <source>
        <dbReference type="PIRSR" id="PIRSR600823-5"/>
    </source>
</evidence>
<comment type="similarity">
    <text evidence="16">Belongs to the peroxidase family. Classical plant (class III) peroxidase subfamily.</text>
</comment>
<evidence type="ECO:0000256" key="13">
    <source>
        <dbReference type="PIRSR" id="PIRSR600823-3"/>
    </source>
</evidence>
<feature type="disulfide bond" evidence="15">
    <location>
        <begin position="38"/>
        <end position="118"/>
    </location>
</feature>
<feature type="disulfide bond" evidence="15">
    <location>
        <begin position="71"/>
        <end position="76"/>
    </location>
</feature>
<dbReference type="PROSITE" id="PS00435">
    <property type="entry name" value="PEROXIDASE_1"/>
    <property type="match status" value="1"/>
</dbReference>
<feature type="binding site" evidence="12">
    <location>
        <position position="166"/>
    </location>
    <ligand>
        <name>substrate</name>
    </ligand>
</feature>
<dbReference type="KEGG" id="cmo:103498407"/>
<evidence type="ECO:0000259" key="17">
    <source>
        <dbReference type="PROSITE" id="PS50873"/>
    </source>
</evidence>
<keyword evidence="6 16" id="KW-0349">Heme</keyword>
<dbReference type="GO" id="GO:0140825">
    <property type="term" value="F:lactoperoxidase activity"/>
    <property type="evidence" value="ECO:0007669"/>
    <property type="project" value="UniProtKB-EC"/>
</dbReference>
<evidence type="ECO:0000313" key="18">
    <source>
        <dbReference type="Proteomes" id="UP001652600"/>
    </source>
</evidence>
<feature type="binding site" description="axial binding residue" evidence="13">
    <location>
        <position position="196"/>
    </location>
    <ligand>
        <name>heme b</name>
        <dbReference type="ChEBI" id="CHEBI:60344"/>
    </ligand>
    <ligandPart>
        <name>Fe</name>
        <dbReference type="ChEBI" id="CHEBI:18248"/>
    </ligandPart>
</feature>
<feature type="active site" description="Proton acceptor" evidence="11">
    <location>
        <position position="69"/>
    </location>
</feature>
<keyword evidence="13 16" id="KW-0106">Calcium</keyword>
<feature type="binding site" evidence="13">
    <location>
        <position position="73"/>
    </location>
    <ligand>
        <name>Ca(2+)</name>
        <dbReference type="ChEBI" id="CHEBI:29108"/>
        <label>1</label>
    </ligand>
</feature>
<protein>
    <recommendedName>
        <fullName evidence="4 16">Peroxidase</fullName>
        <ecNumber evidence="4 16">1.11.1.7</ecNumber>
    </recommendedName>
</protein>
<comment type="catalytic activity">
    <reaction evidence="1 16">
        <text>2 a phenolic donor + H2O2 = 2 a phenolic radical donor + 2 H2O</text>
        <dbReference type="Rhea" id="RHEA:56136"/>
        <dbReference type="ChEBI" id="CHEBI:15377"/>
        <dbReference type="ChEBI" id="CHEBI:16240"/>
        <dbReference type="ChEBI" id="CHEBI:139520"/>
        <dbReference type="ChEBI" id="CHEBI:139521"/>
        <dbReference type="EC" id="1.11.1.7"/>
    </reaction>
</comment>
<comment type="cofactor">
    <cofactor evidence="13 16">
        <name>heme b</name>
        <dbReference type="ChEBI" id="CHEBI:60344"/>
    </cofactor>
    <text evidence="13 16">Binds 1 heme b (iron(II)-protoporphyrin IX) group per subunit.</text>
</comment>
<keyword evidence="18" id="KW-1185">Reference proteome</keyword>
<evidence type="ECO:0000256" key="7">
    <source>
        <dbReference type="ARBA" id="ARBA00022723"/>
    </source>
</evidence>
<feature type="binding site" evidence="13">
    <location>
        <position position="91"/>
    </location>
    <ligand>
        <name>Ca(2+)</name>
        <dbReference type="ChEBI" id="CHEBI:29108"/>
        <label>1</label>
    </ligand>
</feature>
<proteinExistence type="inferred from homology"/>
<keyword evidence="16" id="KW-0732">Signal</keyword>
<feature type="disulfide bond" evidence="15">
    <location>
        <begin position="124"/>
        <end position="326"/>
    </location>
</feature>
<evidence type="ECO:0000256" key="1">
    <source>
        <dbReference type="ARBA" id="ARBA00000189"/>
    </source>
</evidence>
<evidence type="ECO:0000256" key="10">
    <source>
        <dbReference type="ARBA" id="ARBA00023157"/>
    </source>
</evidence>
<evidence type="ECO:0000256" key="12">
    <source>
        <dbReference type="PIRSR" id="PIRSR600823-2"/>
    </source>
</evidence>
<sequence>MPPNTPIFVSLLFLIFPFFIQQSNAYMELRPDFYDESCPRLPMIIRYHIWAAVQNDSRMAASLLRLNFHDCIVDGCEASVLLDDTRDMKGEKNAPGNVKSLRGFEVIDGIKADLETYCPQTVSCADIVNLAAREAVYLVGGPFWHLPLGRRDGLTASLKSVLAQLPSPKASLENNTAKFISKGLDLKDLVVLSGAHTIGFARCVTFKARLFNYKGSGNPDPDINTAMLSDLRSMCPNRNDGTGANLAPLDVASYDRFDNEYFTNLIGNVGLLESDQGLMADPQTARMVREYSFDPNLFYEDFSESMMRMSLVGVMTGREGQIRKQCGVVNNDDGY</sequence>
<keyword evidence="16" id="KW-0376">Hydrogen peroxide</keyword>
<evidence type="ECO:0000256" key="6">
    <source>
        <dbReference type="ARBA" id="ARBA00022617"/>
    </source>
</evidence>
<feature type="binding site" evidence="13">
    <location>
        <position position="70"/>
    </location>
    <ligand>
        <name>Ca(2+)</name>
        <dbReference type="ChEBI" id="CHEBI:29108"/>
        <label>1</label>
    </ligand>
</feature>
<dbReference type="GO" id="GO:0006979">
    <property type="term" value="P:response to oxidative stress"/>
    <property type="evidence" value="ECO:0007669"/>
    <property type="project" value="UniProtKB-UniRule"/>
</dbReference>
<accession>A0A1S3C9S3</accession>
<dbReference type="CDD" id="cd00693">
    <property type="entry name" value="secretory_peroxidase"/>
    <property type="match status" value="1"/>
</dbReference>
<dbReference type="Gene3D" id="1.10.420.10">
    <property type="entry name" value="Peroxidase, domain 2"/>
    <property type="match status" value="1"/>
</dbReference>
<dbReference type="RefSeq" id="XP_008459217.2">
    <property type="nucleotide sequence ID" value="XM_008460995.2"/>
</dbReference>
<organism evidence="18 19">
    <name type="scientific">Cucumis melo</name>
    <name type="common">Muskmelon</name>
    <dbReference type="NCBI Taxonomy" id="3656"/>
    <lineage>
        <taxon>Eukaryota</taxon>
        <taxon>Viridiplantae</taxon>
        <taxon>Streptophyta</taxon>
        <taxon>Embryophyta</taxon>
        <taxon>Tracheophyta</taxon>
        <taxon>Spermatophyta</taxon>
        <taxon>Magnoliopsida</taxon>
        <taxon>eudicotyledons</taxon>
        <taxon>Gunneridae</taxon>
        <taxon>Pentapetalae</taxon>
        <taxon>rosids</taxon>
        <taxon>fabids</taxon>
        <taxon>Cucurbitales</taxon>
        <taxon>Cucurbitaceae</taxon>
        <taxon>Benincaseae</taxon>
        <taxon>Cucumis</taxon>
    </lineage>
</organism>
<dbReference type="InterPro" id="IPR002016">
    <property type="entry name" value="Haem_peroxidase"/>
</dbReference>
<keyword evidence="8 16" id="KW-0560">Oxidoreductase</keyword>
<keyword evidence="16" id="KW-0964">Secreted</keyword>
<dbReference type="EC" id="1.11.1.7" evidence="4 16"/>
<evidence type="ECO:0000256" key="5">
    <source>
        <dbReference type="ARBA" id="ARBA00022559"/>
    </source>
</evidence>
<feature type="binding site" evidence="13">
    <location>
        <position position="197"/>
    </location>
    <ligand>
        <name>Ca(2+)</name>
        <dbReference type="ChEBI" id="CHEBI:29108"/>
        <label>2</label>
    </ligand>
</feature>
<feature type="binding site" evidence="13">
    <location>
        <position position="75"/>
    </location>
    <ligand>
        <name>Ca(2+)</name>
        <dbReference type="ChEBI" id="CHEBI:29108"/>
        <label>1</label>
    </ligand>
</feature>
<gene>
    <name evidence="19" type="primary">LOC103498407</name>
</gene>
<evidence type="ECO:0000256" key="11">
    <source>
        <dbReference type="PIRSR" id="PIRSR600823-1"/>
    </source>
</evidence>
<dbReference type="Proteomes" id="UP001652600">
    <property type="component" value="Chromosome 11"/>
</dbReference>
<dbReference type="GO" id="GO:0046872">
    <property type="term" value="F:metal ion binding"/>
    <property type="evidence" value="ECO:0007669"/>
    <property type="project" value="UniProtKB-UniRule"/>
</dbReference>
<evidence type="ECO:0000256" key="9">
    <source>
        <dbReference type="ARBA" id="ARBA00023004"/>
    </source>
</evidence>
<dbReference type="GO" id="GO:0042744">
    <property type="term" value="P:hydrogen peroxide catabolic process"/>
    <property type="evidence" value="ECO:0007669"/>
    <property type="project" value="UniProtKB-KW"/>
</dbReference>
<keyword evidence="5 16" id="KW-0575">Peroxidase</keyword>
<evidence type="ECO:0000256" key="14">
    <source>
        <dbReference type="PIRSR" id="PIRSR600823-4"/>
    </source>
</evidence>
<feature type="disulfide bond" evidence="15">
    <location>
        <begin position="203"/>
        <end position="235"/>
    </location>
</feature>
<evidence type="ECO:0000313" key="19">
    <source>
        <dbReference type="RefSeq" id="XP_008459217.2"/>
    </source>
</evidence>
<evidence type="ECO:0000256" key="2">
    <source>
        <dbReference type="ARBA" id="ARBA00002322"/>
    </source>
</evidence>
<dbReference type="PANTHER" id="PTHR31388:SF34">
    <property type="entry name" value="PEROXIDASE 10"/>
    <property type="match status" value="1"/>
</dbReference>
<evidence type="ECO:0000256" key="4">
    <source>
        <dbReference type="ARBA" id="ARBA00012313"/>
    </source>
</evidence>
<dbReference type="Pfam" id="PF00141">
    <property type="entry name" value="peroxidase"/>
    <property type="match status" value="1"/>
</dbReference>
<dbReference type="PANTHER" id="PTHR31388">
    <property type="entry name" value="PEROXIDASE 72-RELATED"/>
    <property type="match status" value="1"/>
</dbReference>
<feature type="chain" id="PRO_5044514469" description="Peroxidase" evidence="16">
    <location>
        <begin position="26"/>
        <end position="335"/>
    </location>
</feature>
<dbReference type="InterPro" id="IPR010255">
    <property type="entry name" value="Haem_peroxidase_sf"/>
</dbReference>
<dbReference type="InterPro" id="IPR019793">
    <property type="entry name" value="Peroxidases_heam-ligand_BS"/>
</dbReference>
<dbReference type="AlphaFoldDB" id="A0A1S3C9S3"/>
<evidence type="ECO:0000256" key="8">
    <source>
        <dbReference type="ARBA" id="ARBA00023002"/>
    </source>
</evidence>
<dbReference type="PRINTS" id="PR00461">
    <property type="entry name" value="PLPEROXIDASE"/>
</dbReference>
<comment type="cofactor">
    <cofactor evidence="13 16">
        <name>Ca(2+)</name>
        <dbReference type="ChEBI" id="CHEBI:29108"/>
    </cofactor>
    <text evidence="13 16">Binds 2 calcium ions per subunit.</text>
</comment>
<dbReference type="Gene3D" id="1.10.520.10">
    <property type="match status" value="1"/>
</dbReference>